<organism evidence="2 3">
    <name type="scientific">Kribbella pratensis</name>
    <dbReference type="NCBI Taxonomy" id="2512112"/>
    <lineage>
        <taxon>Bacteria</taxon>
        <taxon>Bacillati</taxon>
        <taxon>Actinomycetota</taxon>
        <taxon>Actinomycetes</taxon>
        <taxon>Propionibacteriales</taxon>
        <taxon>Kribbellaceae</taxon>
        <taxon>Kribbella</taxon>
    </lineage>
</organism>
<evidence type="ECO:0000313" key="2">
    <source>
        <dbReference type="EMBL" id="TDW60857.1"/>
    </source>
</evidence>
<sequence>MLRGLATVSFYAADVKAARAWYEDLLGIEAYYAVPSAEDPAYVEFRFGDFQCELGIIDAKYATHQVTTGPAGAVVYWHVDDLEAELQHLLAHGATLQDPITERGNNTGFRTAAVVDPFGNLIGIMNNPHYLEILEDLKTA</sequence>
<keyword evidence="3" id="KW-1185">Reference proteome</keyword>
<dbReference type="InterPro" id="IPR029068">
    <property type="entry name" value="Glyas_Bleomycin-R_OHBP_Dase"/>
</dbReference>
<dbReference type="EMBL" id="SODP01000004">
    <property type="protein sequence ID" value="TDW60857.1"/>
    <property type="molecule type" value="Genomic_DNA"/>
</dbReference>
<comment type="caution">
    <text evidence="2">The sequence shown here is derived from an EMBL/GenBank/DDBJ whole genome shotgun (WGS) entry which is preliminary data.</text>
</comment>
<gene>
    <name evidence="2" type="ORF">EV653_7416</name>
</gene>
<dbReference type="SUPFAM" id="SSF54593">
    <property type="entry name" value="Glyoxalase/Bleomycin resistance protein/Dihydroxybiphenyl dioxygenase"/>
    <property type="match status" value="1"/>
</dbReference>
<dbReference type="InterPro" id="IPR004360">
    <property type="entry name" value="Glyas_Fos-R_dOase_dom"/>
</dbReference>
<protein>
    <submittedName>
        <fullName evidence="2">Glyoxalase superfamily protein PhnB</fullName>
    </submittedName>
</protein>
<proteinExistence type="predicted"/>
<dbReference type="InterPro" id="IPR037523">
    <property type="entry name" value="VOC_core"/>
</dbReference>
<dbReference type="PROSITE" id="PS51819">
    <property type="entry name" value="VOC"/>
    <property type="match status" value="1"/>
</dbReference>
<dbReference type="Pfam" id="PF00903">
    <property type="entry name" value="Glyoxalase"/>
    <property type="match status" value="1"/>
</dbReference>
<evidence type="ECO:0000259" key="1">
    <source>
        <dbReference type="PROSITE" id="PS51819"/>
    </source>
</evidence>
<evidence type="ECO:0000313" key="3">
    <source>
        <dbReference type="Proteomes" id="UP000295146"/>
    </source>
</evidence>
<reference evidence="2 3" key="1">
    <citation type="submission" date="2019-03" db="EMBL/GenBank/DDBJ databases">
        <title>Genomic Encyclopedia of Type Strains, Phase III (KMG-III): the genomes of soil and plant-associated and newly described type strains.</title>
        <authorList>
            <person name="Whitman W."/>
        </authorList>
    </citation>
    <scope>NUCLEOTIDE SEQUENCE [LARGE SCALE GENOMIC DNA]</scope>
    <source>
        <strain evidence="2 3">VKM Ac-2573</strain>
    </source>
</reference>
<feature type="domain" description="VOC" evidence="1">
    <location>
        <begin position="4"/>
        <end position="127"/>
    </location>
</feature>
<dbReference type="Gene3D" id="3.10.180.10">
    <property type="entry name" value="2,3-Dihydroxybiphenyl 1,2-Dioxygenase, domain 1"/>
    <property type="match status" value="1"/>
</dbReference>
<dbReference type="AlphaFoldDB" id="A0A4R8BUU8"/>
<accession>A0A4R8BUU8</accession>
<dbReference type="RefSeq" id="WP_134110416.1">
    <property type="nucleotide sequence ID" value="NZ_SODP01000004.1"/>
</dbReference>
<dbReference type="OrthoDB" id="4548523at2"/>
<name>A0A4R8BUU8_9ACTN</name>
<dbReference type="Proteomes" id="UP000295146">
    <property type="component" value="Unassembled WGS sequence"/>
</dbReference>